<evidence type="ECO:0000259" key="7">
    <source>
        <dbReference type="PROSITE" id="PS51747"/>
    </source>
</evidence>
<evidence type="ECO:0000256" key="2">
    <source>
        <dbReference type="ARBA" id="ARBA00004882"/>
    </source>
</evidence>
<evidence type="ECO:0000313" key="8">
    <source>
        <dbReference type="EMBL" id="TGL97429.1"/>
    </source>
</evidence>
<evidence type="ECO:0000256" key="1">
    <source>
        <dbReference type="ARBA" id="ARBA00002151"/>
    </source>
</evidence>
<dbReference type="Gene3D" id="3.40.140.10">
    <property type="entry name" value="Cytidine Deaminase, domain 2"/>
    <property type="match status" value="1"/>
</dbReference>
<dbReference type="PROSITE" id="PS51747">
    <property type="entry name" value="CYT_DCMP_DEAMINASES_2"/>
    <property type="match status" value="1"/>
</dbReference>
<comment type="function">
    <text evidence="1">Converts 2,5-diamino-6-(ribosylamino)-4(3h)-pyrimidinone 5'-phosphate into 5-amino-6-(ribosylamino)-2,4(1h,3h)-pyrimidinedione 5'-phosphate.</text>
</comment>
<dbReference type="SUPFAM" id="SSF53927">
    <property type="entry name" value="Cytidine deaminase-like"/>
    <property type="match status" value="1"/>
</dbReference>
<dbReference type="SUPFAM" id="SSF53597">
    <property type="entry name" value="Dihydrofolate reductase-like"/>
    <property type="match status" value="1"/>
</dbReference>
<dbReference type="InterPro" id="IPR002125">
    <property type="entry name" value="CMP_dCMP_dom"/>
</dbReference>
<reference evidence="8 9" key="1">
    <citation type="journal article" date="2019" name="PLoS Negl. Trop. Dis.">
        <title>Revisiting the worldwide diversity of Leptospira species in the environment.</title>
        <authorList>
            <person name="Vincent A.T."/>
            <person name="Schiettekatte O."/>
            <person name="Bourhy P."/>
            <person name="Veyrier F.J."/>
            <person name="Picardeau M."/>
        </authorList>
    </citation>
    <scope>NUCLEOTIDE SEQUENCE [LARGE SCALE GENOMIC DNA]</scope>
    <source>
        <strain evidence="8 9">201702444</strain>
    </source>
</reference>
<proteinExistence type="inferred from homology"/>
<dbReference type="InterPro" id="IPR016193">
    <property type="entry name" value="Cytidine_deaminase-like"/>
</dbReference>
<gene>
    <name evidence="8" type="ORF">EHQ76_14940</name>
</gene>
<dbReference type="AlphaFoldDB" id="A0A5F2B4C2"/>
<feature type="domain" description="CMP/dCMP-type deaminase" evidence="7">
    <location>
        <begin position="3"/>
        <end position="131"/>
    </location>
</feature>
<dbReference type="CDD" id="cd01284">
    <property type="entry name" value="Riboflavin_deaminase-reductase"/>
    <property type="match status" value="1"/>
</dbReference>
<sequence>MTFLPETFREEMRKLSFLSTGETSPNPPVSCLITDIHNQQILAYGRTSPTGGPHAERNAYDQFVKNGLAGTAHNVWVTLEPCTHHGKTPPCMDLILEHKPKTLYYGWKDPNPLVNVRQGLEEAKQNGIAVVRDSTLAQIASESLFGFSSRIETKRPAIILKTAVSKEGFFAAEDKTQIQLSGSLSSRLTSILRAKCDAVLVGPGTLYHDRPGLDFRPDPIEISEVTTFSVEEESSIEDAGFSVLLKNILKYANDSEIRKIHTERAAFYQPYRIFIIFEKRNITEEWISKQKRINEKYGSKKCIFLIAKDAVLDHGTKEILLSLTEKEIRAFEPSRLAEESFEFFSELGINLLLVEGGNLLYKTFSPKMKKNDLILKILSTRSIVKGIEPALETNAKTLQWKTKVGEDIWEAHGCSQV</sequence>
<dbReference type="Gene3D" id="3.40.430.10">
    <property type="entry name" value="Dihydrofolate Reductase, subunit A"/>
    <property type="match status" value="1"/>
</dbReference>
<dbReference type="EMBL" id="RQGN01000083">
    <property type="protein sequence ID" value="TGL97429.1"/>
    <property type="molecule type" value="Genomic_DNA"/>
</dbReference>
<dbReference type="InterPro" id="IPR024072">
    <property type="entry name" value="DHFR-like_dom_sf"/>
</dbReference>
<dbReference type="Proteomes" id="UP000298429">
    <property type="component" value="Unassembled WGS sequence"/>
</dbReference>
<evidence type="ECO:0000313" key="9">
    <source>
        <dbReference type="Proteomes" id="UP000298429"/>
    </source>
</evidence>
<evidence type="ECO:0000256" key="4">
    <source>
        <dbReference type="ARBA" id="ARBA00007417"/>
    </source>
</evidence>
<evidence type="ECO:0000256" key="5">
    <source>
        <dbReference type="ARBA" id="ARBA00012766"/>
    </source>
</evidence>
<dbReference type="GO" id="GO:0009231">
    <property type="term" value="P:riboflavin biosynthetic process"/>
    <property type="evidence" value="ECO:0007669"/>
    <property type="project" value="InterPro"/>
</dbReference>
<comment type="similarity">
    <text evidence="3">In the N-terminal section; belongs to the cytidine and deoxycytidylate deaminase family.</text>
</comment>
<dbReference type="OrthoDB" id="9800865at2"/>
<comment type="similarity">
    <text evidence="4">In the C-terminal section; belongs to the HTP reductase family.</text>
</comment>
<dbReference type="Pfam" id="PF00383">
    <property type="entry name" value="dCMP_cyt_deam_1"/>
    <property type="match status" value="1"/>
</dbReference>
<dbReference type="RefSeq" id="WP_135671757.1">
    <property type="nucleotide sequence ID" value="NZ_RQGN01000083.1"/>
</dbReference>
<evidence type="ECO:0000256" key="6">
    <source>
        <dbReference type="ARBA" id="ARBA00019930"/>
    </source>
</evidence>
<dbReference type="Pfam" id="PF01872">
    <property type="entry name" value="RibD_C"/>
    <property type="match status" value="1"/>
</dbReference>
<name>A0A5F2B4C2_9LEPT</name>
<dbReference type="EC" id="3.5.4.26" evidence="5"/>
<accession>A0A5F2B4C2</accession>
<comment type="pathway">
    <text evidence="2">Cofactor biosynthesis; riboflavin biosynthesis; 5-amino-6-(D-ribitylamino)uracil from GTP: step 2/4.</text>
</comment>
<evidence type="ECO:0000256" key="3">
    <source>
        <dbReference type="ARBA" id="ARBA00005259"/>
    </source>
</evidence>
<dbReference type="GO" id="GO:0008703">
    <property type="term" value="F:5-amino-6-(5-phosphoribosylamino)uracil reductase activity"/>
    <property type="evidence" value="ECO:0007669"/>
    <property type="project" value="InterPro"/>
</dbReference>
<dbReference type="GO" id="GO:0008835">
    <property type="term" value="F:diaminohydroxyphosphoribosylaminopyrimidine deaminase activity"/>
    <property type="evidence" value="ECO:0007669"/>
    <property type="project" value="UniProtKB-EC"/>
</dbReference>
<dbReference type="InterPro" id="IPR002734">
    <property type="entry name" value="RibDG_C"/>
</dbReference>
<protein>
    <recommendedName>
        <fullName evidence="6">Riboflavin biosynthesis protein RibD</fullName>
        <ecNumber evidence="5">3.5.4.26</ecNumber>
    </recommendedName>
</protein>
<organism evidence="8 9">
    <name type="scientific">Leptospira barantonii</name>
    <dbReference type="NCBI Taxonomy" id="2023184"/>
    <lineage>
        <taxon>Bacteria</taxon>
        <taxon>Pseudomonadati</taxon>
        <taxon>Spirochaetota</taxon>
        <taxon>Spirochaetia</taxon>
        <taxon>Leptospirales</taxon>
        <taxon>Leptospiraceae</taxon>
        <taxon>Leptospira</taxon>
    </lineage>
</organism>
<comment type="caution">
    <text evidence="8">The sequence shown here is derived from an EMBL/GenBank/DDBJ whole genome shotgun (WGS) entry which is preliminary data.</text>
</comment>